<dbReference type="Pfam" id="PF18029">
    <property type="entry name" value="Glyoxalase_6"/>
    <property type="match status" value="1"/>
</dbReference>
<proteinExistence type="predicted"/>
<dbReference type="SUPFAM" id="SSF54593">
    <property type="entry name" value="Glyoxalase/Bleomycin resistance protein/Dihydroxybiphenyl dioxygenase"/>
    <property type="match status" value="1"/>
</dbReference>
<keyword evidence="4" id="KW-1185">Reference proteome</keyword>
<evidence type="ECO:0000256" key="1">
    <source>
        <dbReference type="SAM" id="MobiDB-lite"/>
    </source>
</evidence>
<dbReference type="Proteomes" id="UP000262882">
    <property type="component" value="Unassembled WGS sequence"/>
</dbReference>
<evidence type="ECO:0000313" key="4">
    <source>
        <dbReference type="Proteomes" id="UP000262882"/>
    </source>
</evidence>
<protein>
    <submittedName>
        <fullName evidence="3">VOC family protein</fullName>
    </submittedName>
</protein>
<feature type="domain" description="Glyoxalase-like" evidence="2">
    <location>
        <begin position="11"/>
        <end position="112"/>
    </location>
</feature>
<dbReference type="PANTHER" id="PTHR35908:SF1">
    <property type="entry name" value="CONSERVED PROTEIN"/>
    <property type="match status" value="1"/>
</dbReference>
<reference evidence="3 4" key="1">
    <citation type="submission" date="2018-08" db="EMBL/GenBank/DDBJ databases">
        <title>Actinomadura spongicola sp. nov., isolated from marine sponge Leucetta chagosensis.</title>
        <authorList>
            <person name="Li L."/>
            <person name="Lin H.W."/>
        </authorList>
    </citation>
    <scope>NUCLEOTIDE SEQUENCE [LARGE SCALE GENOMIC DNA]</scope>
    <source>
        <strain evidence="3 4">LHW52907</strain>
    </source>
</reference>
<dbReference type="RefSeq" id="WP_117405213.1">
    <property type="nucleotide sequence ID" value="NZ_QVNQ01000019.1"/>
</dbReference>
<accession>A0A372G6K5</accession>
<evidence type="ECO:0000313" key="3">
    <source>
        <dbReference type="EMBL" id="RFS80991.1"/>
    </source>
</evidence>
<comment type="caution">
    <text evidence="3">The sequence shown here is derived from an EMBL/GenBank/DDBJ whole genome shotgun (WGS) entry which is preliminary data.</text>
</comment>
<dbReference type="EMBL" id="QVNQ01000019">
    <property type="protein sequence ID" value="RFS80991.1"/>
    <property type="molecule type" value="Genomic_DNA"/>
</dbReference>
<gene>
    <name evidence="3" type="ORF">D0T12_34215</name>
</gene>
<dbReference type="OrthoDB" id="3295209at2"/>
<dbReference type="PANTHER" id="PTHR35908">
    <property type="entry name" value="HYPOTHETICAL FUSION PROTEIN"/>
    <property type="match status" value="1"/>
</dbReference>
<feature type="region of interest" description="Disordered" evidence="1">
    <location>
        <begin position="121"/>
        <end position="143"/>
    </location>
</feature>
<dbReference type="InterPro" id="IPR041581">
    <property type="entry name" value="Glyoxalase_6"/>
</dbReference>
<evidence type="ECO:0000259" key="2">
    <source>
        <dbReference type="Pfam" id="PF18029"/>
    </source>
</evidence>
<dbReference type="Gene3D" id="3.10.180.10">
    <property type="entry name" value="2,3-Dihydroxybiphenyl 1,2-Dioxygenase, domain 1"/>
    <property type="match status" value="1"/>
</dbReference>
<name>A0A372G6K5_9ACTN</name>
<dbReference type="InterPro" id="IPR029068">
    <property type="entry name" value="Glyas_Bleomycin-R_OHBP_Dase"/>
</dbReference>
<sequence length="143" mass="15693">MKSLHLHIKDVIIDCDDPERLALFWSQLLGRPIKAGTGPYVWLERGEGPGLGFQKVTEPKVGKNRLHFDVASPDPAAEQERVEALGGRRLQQYASGGFLVMADPAGNEFCIIPEEPFDLDADGRASYLNSEPDGRTPPPTRPA</sequence>
<dbReference type="AlphaFoldDB" id="A0A372G6K5"/>
<organism evidence="3 4">
    <name type="scientific">Actinomadura spongiicola</name>
    <dbReference type="NCBI Taxonomy" id="2303421"/>
    <lineage>
        <taxon>Bacteria</taxon>
        <taxon>Bacillati</taxon>
        <taxon>Actinomycetota</taxon>
        <taxon>Actinomycetes</taxon>
        <taxon>Streptosporangiales</taxon>
        <taxon>Thermomonosporaceae</taxon>
        <taxon>Actinomadura</taxon>
    </lineage>
</organism>